<accession>A0A183STL7</accession>
<reference evidence="2 3" key="2">
    <citation type="submission" date="2018-11" db="EMBL/GenBank/DDBJ databases">
        <authorList>
            <consortium name="Pathogen Informatics"/>
        </authorList>
    </citation>
    <scope>NUCLEOTIDE SEQUENCE [LARGE SCALE GENOMIC DNA]</scope>
    <source>
        <strain evidence="2 3">NST_G2</strain>
    </source>
</reference>
<sequence length="158" mass="17430">MSGVSVESGRRVFTSFVETLTGSDSGEAFGHFPSGGDGTLEKERSSESSAQNTRNKDPIPLLRTAEDIDLIEDGAKADHLSEFFRSIYTKETRYNYPADVFEVDTIVETVQFTKTIVLKELLGLKESKSPGPEEVPAKMLKELARELAKPLSMLSKQP</sequence>
<organism evidence="4">
    <name type="scientific">Schistocephalus solidus</name>
    <name type="common">Tapeworm</name>
    <dbReference type="NCBI Taxonomy" id="70667"/>
    <lineage>
        <taxon>Eukaryota</taxon>
        <taxon>Metazoa</taxon>
        <taxon>Spiralia</taxon>
        <taxon>Lophotrochozoa</taxon>
        <taxon>Platyhelminthes</taxon>
        <taxon>Cestoda</taxon>
        <taxon>Eucestoda</taxon>
        <taxon>Diphyllobothriidea</taxon>
        <taxon>Diphyllobothriidae</taxon>
        <taxon>Schistocephalus</taxon>
    </lineage>
</organism>
<keyword evidence="3" id="KW-1185">Reference proteome</keyword>
<name>A0A183STL7_SCHSO</name>
<dbReference type="AlphaFoldDB" id="A0A183STL7"/>
<proteinExistence type="predicted"/>
<evidence type="ECO:0000313" key="3">
    <source>
        <dbReference type="Proteomes" id="UP000275846"/>
    </source>
</evidence>
<evidence type="ECO:0000313" key="2">
    <source>
        <dbReference type="EMBL" id="VDL93950.1"/>
    </source>
</evidence>
<dbReference type="EMBL" id="UYSU01034203">
    <property type="protein sequence ID" value="VDL93950.1"/>
    <property type="molecule type" value="Genomic_DNA"/>
</dbReference>
<evidence type="ECO:0000313" key="4">
    <source>
        <dbReference type="WBParaSite" id="SSLN_0000784701-mRNA-1"/>
    </source>
</evidence>
<evidence type="ECO:0000256" key="1">
    <source>
        <dbReference type="SAM" id="MobiDB-lite"/>
    </source>
</evidence>
<dbReference type="Proteomes" id="UP000275846">
    <property type="component" value="Unassembled WGS sequence"/>
</dbReference>
<dbReference type="WBParaSite" id="SSLN_0000784701-mRNA-1">
    <property type="protein sequence ID" value="SSLN_0000784701-mRNA-1"/>
    <property type="gene ID" value="SSLN_0000784701"/>
</dbReference>
<reference evidence="4" key="1">
    <citation type="submission" date="2016-06" db="UniProtKB">
        <authorList>
            <consortium name="WormBaseParasite"/>
        </authorList>
    </citation>
    <scope>IDENTIFICATION</scope>
</reference>
<feature type="region of interest" description="Disordered" evidence="1">
    <location>
        <begin position="26"/>
        <end position="59"/>
    </location>
</feature>
<protein>
    <submittedName>
        <fullName evidence="2 4">Uncharacterized protein</fullName>
    </submittedName>
</protein>
<gene>
    <name evidence="2" type="ORF">SSLN_LOCUS7565</name>
</gene>